<organism evidence="1 2">
    <name type="scientific">Sedimentibacter acidaminivorans</name>
    <dbReference type="NCBI Taxonomy" id="913099"/>
    <lineage>
        <taxon>Bacteria</taxon>
        <taxon>Bacillati</taxon>
        <taxon>Bacillota</taxon>
        <taxon>Tissierellia</taxon>
        <taxon>Sedimentibacter</taxon>
    </lineage>
</organism>
<sequence>MYKHGIYGERVPSEVKIEKSTGTIPLYVGTAPVFRTNNPQNINTPIIISTLNDAIEKFGYNENDDFEVYTLCGCIFAHLSNAIKPIGPIILVNVLDGSKVESEATTKTINLINGIGYIEDDLDISTISITDLDEGIDYSAEYEGNKVKIVVTASGVGNSIDISYKKIDKIVTDMEIVTGLDVVDTIYQTLNVVPNILVTPGFNSASVESALVNKSYAVDGNMEAIAVTDIDSKVVKTIDDAIAWKNTNKFVSTKNKTCWPRFKVGGKIIYASIIAAVTMQIVDSQNDNVPYESPSNKTIDITSMVVGQGQDVSIIKFNKIDANRLNEKGITTALFNGGKWVLWGPHMSNYEYGVTEKADEIFDSSVRTNIYLNTDFIVRNADIVDSPLARNDIDSIINTEQARLNSLVSDGKLLYAKIDFIANQNVDSDLINGDFVFNSDVTNTPPAKSITNKVQYVNNGLSKLTGGTE</sequence>
<evidence type="ECO:0000313" key="2">
    <source>
        <dbReference type="Proteomes" id="UP001519342"/>
    </source>
</evidence>
<name>A0ABS4GGM4_9FIRM</name>
<dbReference type="Proteomes" id="UP001519342">
    <property type="component" value="Unassembled WGS sequence"/>
</dbReference>
<gene>
    <name evidence="1" type="ORF">J2Z76_002718</name>
</gene>
<keyword evidence="2" id="KW-1185">Reference proteome</keyword>
<dbReference type="RefSeq" id="WP_209512567.1">
    <property type="nucleotide sequence ID" value="NZ_JAGGKS010000008.1"/>
</dbReference>
<protein>
    <submittedName>
        <fullName evidence="1">Phage tail sheath protein FI</fullName>
    </submittedName>
</protein>
<proteinExistence type="predicted"/>
<comment type="caution">
    <text evidence="1">The sequence shown here is derived from an EMBL/GenBank/DDBJ whole genome shotgun (WGS) entry which is preliminary data.</text>
</comment>
<dbReference type="EMBL" id="JAGGKS010000008">
    <property type="protein sequence ID" value="MBP1926848.1"/>
    <property type="molecule type" value="Genomic_DNA"/>
</dbReference>
<accession>A0ABS4GGM4</accession>
<reference evidence="1 2" key="1">
    <citation type="submission" date="2021-03" db="EMBL/GenBank/DDBJ databases">
        <title>Genomic Encyclopedia of Type Strains, Phase IV (KMG-IV): sequencing the most valuable type-strain genomes for metagenomic binning, comparative biology and taxonomic classification.</title>
        <authorList>
            <person name="Goeker M."/>
        </authorList>
    </citation>
    <scope>NUCLEOTIDE SEQUENCE [LARGE SCALE GENOMIC DNA]</scope>
    <source>
        <strain evidence="1 2">DSM 24004</strain>
    </source>
</reference>
<evidence type="ECO:0000313" key="1">
    <source>
        <dbReference type="EMBL" id="MBP1926848.1"/>
    </source>
</evidence>